<proteinExistence type="predicted"/>
<organism evidence="1 2">
    <name type="scientific">Arthrobacter ulcerisalmonis</name>
    <dbReference type="NCBI Taxonomy" id="2483813"/>
    <lineage>
        <taxon>Bacteria</taxon>
        <taxon>Bacillati</taxon>
        <taxon>Actinomycetota</taxon>
        <taxon>Actinomycetes</taxon>
        <taxon>Micrococcales</taxon>
        <taxon>Micrococcaceae</taxon>
        <taxon>Arthrobacter</taxon>
    </lineage>
</organism>
<accession>A0A3P5XIL2</accession>
<dbReference type="Proteomes" id="UP000280861">
    <property type="component" value="Unassembled WGS sequence"/>
</dbReference>
<evidence type="ECO:0000313" key="1">
    <source>
        <dbReference type="EMBL" id="VDC28561.1"/>
    </source>
</evidence>
<dbReference type="EMBL" id="UXAU01000029">
    <property type="protein sequence ID" value="VDC28561.1"/>
    <property type="molecule type" value="Genomic_DNA"/>
</dbReference>
<gene>
    <name evidence="1" type="ORF">PSET11_02176</name>
</gene>
<dbReference type="RefSeq" id="WP_124092120.1">
    <property type="nucleotide sequence ID" value="NZ_CBCRYA010000017.1"/>
</dbReference>
<reference evidence="1 2" key="1">
    <citation type="submission" date="2018-11" db="EMBL/GenBank/DDBJ databases">
        <authorList>
            <person name="Criscuolo A."/>
        </authorList>
    </citation>
    <scope>NUCLEOTIDE SEQUENCE [LARGE SCALE GENOMIC DNA]</scope>
    <source>
        <strain evidence="1">AT11b</strain>
    </source>
</reference>
<name>A0A3P5XIL2_9MICC</name>
<evidence type="ECO:0000313" key="2">
    <source>
        <dbReference type="Proteomes" id="UP000280861"/>
    </source>
</evidence>
<keyword evidence="2" id="KW-1185">Reference proteome</keyword>
<dbReference type="OrthoDB" id="5175688at2"/>
<dbReference type="AlphaFoldDB" id="A0A3P5XIL2"/>
<sequence>MNFADAARDPKRKIARAEKLFSEALRELALWAEQNPVTAHMEPHPDRRRIDVVLDAVVEPPVEEVALIIGDAIHNLRAALDNLAWNLAHYSGAPENPQSIYFPVAETQGAWTRSSKNFTSMPLDVLEQIRVLQPFTFPSPSNCFLWQLHRLDIADKHRDYLLATPHIKSSESKFQIGLDADTTLVFRNPETSARVRSGELHAWIELSQPFWERVTLNEVVRVDTAFTVSHDKNSPGIPLHEMAASFPTVVTAIVDFICYRGAPAG</sequence>
<protein>
    <submittedName>
        <fullName evidence="1">Uncharacterized protein</fullName>
    </submittedName>
</protein>